<proteinExistence type="predicted"/>
<keyword evidence="1 6" id="KW-0597">Phosphoprotein</keyword>
<evidence type="ECO:0000256" key="4">
    <source>
        <dbReference type="ARBA" id="ARBA00023125"/>
    </source>
</evidence>
<dbReference type="InterPro" id="IPR039420">
    <property type="entry name" value="WalR-like"/>
</dbReference>
<evidence type="ECO:0000256" key="5">
    <source>
        <dbReference type="ARBA" id="ARBA00023163"/>
    </source>
</evidence>
<protein>
    <submittedName>
        <fullName evidence="8">Response regulator</fullName>
    </submittedName>
</protein>
<dbReference type="GO" id="GO:0000976">
    <property type="term" value="F:transcription cis-regulatory region binding"/>
    <property type="evidence" value="ECO:0007669"/>
    <property type="project" value="TreeGrafter"/>
</dbReference>
<dbReference type="OrthoDB" id="508982at2"/>
<keyword evidence="9" id="KW-1185">Reference proteome</keyword>
<dbReference type="PANTHER" id="PTHR48111:SF38">
    <property type="entry name" value="TWO-COMPONENT RESPONSE REGULATOR"/>
    <property type="match status" value="1"/>
</dbReference>
<evidence type="ECO:0000256" key="3">
    <source>
        <dbReference type="ARBA" id="ARBA00023015"/>
    </source>
</evidence>
<name>A0A2T1LTG9_9CHRO</name>
<evidence type="ECO:0000259" key="7">
    <source>
        <dbReference type="PROSITE" id="PS50110"/>
    </source>
</evidence>
<evidence type="ECO:0000256" key="2">
    <source>
        <dbReference type="ARBA" id="ARBA00023012"/>
    </source>
</evidence>
<organism evidence="8 9">
    <name type="scientific">Aphanothece hegewaldii CCALA 016</name>
    <dbReference type="NCBI Taxonomy" id="2107694"/>
    <lineage>
        <taxon>Bacteria</taxon>
        <taxon>Bacillati</taxon>
        <taxon>Cyanobacteriota</taxon>
        <taxon>Cyanophyceae</taxon>
        <taxon>Oscillatoriophycideae</taxon>
        <taxon>Chroococcales</taxon>
        <taxon>Aphanothecaceae</taxon>
        <taxon>Aphanothece</taxon>
    </lineage>
</organism>
<dbReference type="InterPro" id="IPR001789">
    <property type="entry name" value="Sig_transdc_resp-reg_receiver"/>
</dbReference>
<dbReference type="Proteomes" id="UP000239001">
    <property type="component" value="Unassembled WGS sequence"/>
</dbReference>
<evidence type="ECO:0000313" key="8">
    <source>
        <dbReference type="EMBL" id="PSF34230.1"/>
    </source>
</evidence>
<keyword evidence="2" id="KW-0902">Two-component regulatory system</keyword>
<dbReference type="SUPFAM" id="SSF52172">
    <property type="entry name" value="CheY-like"/>
    <property type="match status" value="1"/>
</dbReference>
<dbReference type="GO" id="GO:0032993">
    <property type="term" value="C:protein-DNA complex"/>
    <property type="evidence" value="ECO:0007669"/>
    <property type="project" value="TreeGrafter"/>
</dbReference>
<dbReference type="Gene3D" id="3.40.50.2300">
    <property type="match status" value="1"/>
</dbReference>
<feature type="domain" description="Response regulatory" evidence="7">
    <location>
        <begin position="3"/>
        <end position="113"/>
    </location>
</feature>
<accession>A0A2T1LTG9</accession>
<keyword evidence="5" id="KW-0804">Transcription</keyword>
<gene>
    <name evidence="8" type="ORF">C7H19_19060</name>
</gene>
<dbReference type="PROSITE" id="PS50110">
    <property type="entry name" value="RESPONSE_REGULATORY"/>
    <property type="match status" value="1"/>
</dbReference>
<dbReference type="SMART" id="SM00448">
    <property type="entry name" value="REC"/>
    <property type="match status" value="1"/>
</dbReference>
<dbReference type="AlphaFoldDB" id="A0A2T1LTG9"/>
<dbReference type="InterPro" id="IPR011006">
    <property type="entry name" value="CheY-like_superfamily"/>
</dbReference>
<evidence type="ECO:0000313" key="9">
    <source>
        <dbReference type="Proteomes" id="UP000239001"/>
    </source>
</evidence>
<dbReference type="Pfam" id="PF00072">
    <property type="entry name" value="Response_reg"/>
    <property type="match status" value="1"/>
</dbReference>
<dbReference type="EMBL" id="PXOH01000027">
    <property type="protein sequence ID" value="PSF34230.1"/>
    <property type="molecule type" value="Genomic_DNA"/>
</dbReference>
<dbReference type="GO" id="GO:0005829">
    <property type="term" value="C:cytosol"/>
    <property type="evidence" value="ECO:0007669"/>
    <property type="project" value="TreeGrafter"/>
</dbReference>
<dbReference type="PANTHER" id="PTHR48111">
    <property type="entry name" value="REGULATOR OF RPOS"/>
    <property type="match status" value="1"/>
</dbReference>
<sequence>MSWILIVEDEARIAAFLEKGLRKNGYNTAIATDGEQALELSYRQNFDLLLLDLGLPIKDGWTVLQELRHQGKLMPVIVVTARDDIDPQSYPIQDYIIKPFRFQNLLEKIRKYLKNHTSRNFENE</sequence>
<keyword evidence="3" id="KW-0805">Transcription regulation</keyword>
<dbReference type="GO" id="GO:0006355">
    <property type="term" value="P:regulation of DNA-templated transcription"/>
    <property type="evidence" value="ECO:0007669"/>
    <property type="project" value="TreeGrafter"/>
</dbReference>
<reference evidence="8 9" key="2">
    <citation type="submission" date="2018-03" db="EMBL/GenBank/DDBJ databases">
        <authorList>
            <person name="Keele B.F."/>
        </authorList>
    </citation>
    <scope>NUCLEOTIDE SEQUENCE [LARGE SCALE GENOMIC DNA]</scope>
    <source>
        <strain evidence="8 9">CCALA 016</strain>
    </source>
</reference>
<evidence type="ECO:0000256" key="6">
    <source>
        <dbReference type="PROSITE-ProRule" id="PRU00169"/>
    </source>
</evidence>
<feature type="modified residue" description="4-aspartylphosphate" evidence="6">
    <location>
        <position position="52"/>
    </location>
</feature>
<dbReference type="GO" id="GO:0000156">
    <property type="term" value="F:phosphorelay response regulator activity"/>
    <property type="evidence" value="ECO:0007669"/>
    <property type="project" value="TreeGrafter"/>
</dbReference>
<comment type="caution">
    <text evidence="8">The sequence shown here is derived from an EMBL/GenBank/DDBJ whole genome shotgun (WGS) entry which is preliminary data.</text>
</comment>
<dbReference type="RefSeq" id="WP_106458512.1">
    <property type="nucleotide sequence ID" value="NZ_PXOH01000027.1"/>
</dbReference>
<evidence type="ECO:0000256" key="1">
    <source>
        <dbReference type="ARBA" id="ARBA00022553"/>
    </source>
</evidence>
<keyword evidence="4" id="KW-0238">DNA-binding</keyword>
<dbReference type="FunFam" id="3.40.50.2300:FF:000001">
    <property type="entry name" value="DNA-binding response regulator PhoB"/>
    <property type="match status" value="1"/>
</dbReference>
<reference evidence="8 9" key="1">
    <citation type="submission" date="2018-03" db="EMBL/GenBank/DDBJ databases">
        <title>The ancient ancestry and fast evolution of plastids.</title>
        <authorList>
            <person name="Moore K.R."/>
            <person name="Magnabosco C."/>
            <person name="Momper L."/>
            <person name="Gold D.A."/>
            <person name="Bosak T."/>
            <person name="Fournier G.P."/>
        </authorList>
    </citation>
    <scope>NUCLEOTIDE SEQUENCE [LARGE SCALE GENOMIC DNA]</scope>
    <source>
        <strain evidence="8 9">CCALA 016</strain>
    </source>
</reference>